<dbReference type="EMBL" id="WIGN01000631">
    <property type="protein sequence ID" value="KAF6786613.1"/>
    <property type="molecule type" value="Genomic_DNA"/>
</dbReference>
<keyword evidence="3" id="KW-1185">Reference proteome</keyword>
<proteinExistence type="predicted"/>
<accession>A0A8H6IMG8</accession>
<organism evidence="2 3">
    <name type="scientific">Colletotrichum sojae</name>
    <dbReference type="NCBI Taxonomy" id="2175907"/>
    <lineage>
        <taxon>Eukaryota</taxon>
        <taxon>Fungi</taxon>
        <taxon>Dikarya</taxon>
        <taxon>Ascomycota</taxon>
        <taxon>Pezizomycotina</taxon>
        <taxon>Sordariomycetes</taxon>
        <taxon>Hypocreomycetidae</taxon>
        <taxon>Glomerellales</taxon>
        <taxon>Glomerellaceae</taxon>
        <taxon>Colletotrichum</taxon>
        <taxon>Colletotrichum orchidearum species complex</taxon>
    </lineage>
</organism>
<feature type="region of interest" description="Disordered" evidence="1">
    <location>
        <begin position="18"/>
        <end position="37"/>
    </location>
</feature>
<protein>
    <submittedName>
        <fullName evidence="2">Uncharacterized protein</fullName>
    </submittedName>
</protein>
<dbReference type="Proteomes" id="UP000652219">
    <property type="component" value="Unassembled WGS sequence"/>
</dbReference>
<comment type="caution">
    <text evidence="2">The sequence shown here is derived from an EMBL/GenBank/DDBJ whole genome shotgun (WGS) entry which is preliminary data.</text>
</comment>
<reference evidence="2 3" key="1">
    <citation type="journal article" date="2020" name="Phytopathology">
        <title>Genome Sequence Resources of Colletotrichum truncatum, C. plurivorum, C. musicola, and C. sojae: Four Species Pathogenic to Soybean (Glycine max).</title>
        <authorList>
            <person name="Rogerio F."/>
            <person name="Boufleur T.R."/>
            <person name="Ciampi-Guillardi M."/>
            <person name="Sukno S.A."/>
            <person name="Thon M.R."/>
            <person name="Massola Junior N.S."/>
            <person name="Baroncelli R."/>
        </authorList>
    </citation>
    <scope>NUCLEOTIDE SEQUENCE [LARGE SCALE GENOMIC DNA]</scope>
    <source>
        <strain evidence="2 3">LFN0009</strain>
    </source>
</reference>
<evidence type="ECO:0000313" key="2">
    <source>
        <dbReference type="EMBL" id="KAF6786613.1"/>
    </source>
</evidence>
<gene>
    <name evidence="2" type="ORF">CSOJ01_15374</name>
</gene>
<name>A0A8H6IMG8_9PEZI</name>
<dbReference type="AlphaFoldDB" id="A0A8H6IMG8"/>
<evidence type="ECO:0000313" key="3">
    <source>
        <dbReference type="Proteomes" id="UP000652219"/>
    </source>
</evidence>
<sequence>MSYRPYHGTYRIATVGSGGVSEYREPPGSSIFRSPPQGPRFTSLLALLAPHRTAPHRMAWHGMASHPYTYPPPLGRGHTHTHTHHTHARLPLLQLVLLLLLPC</sequence>
<evidence type="ECO:0000256" key="1">
    <source>
        <dbReference type="SAM" id="MobiDB-lite"/>
    </source>
</evidence>